<dbReference type="Proteomes" id="UP000256514">
    <property type="component" value="Unassembled WGS sequence"/>
</dbReference>
<protein>
    <recommendedName>
        <fullName evidence="6">tRNA(Ile)-lysidine synthase</fullName>
        <ecNumber evidence="6">6.3.4.19</ecNumber>
    </recommendedName>
    <alternativeName>
        <fullName evidence="6">tRNA(Ile)-2-lysyl-cytidine synthase</fullName>
    </alternativeName>
    <alternativeName>
        <fullName evidence="6">tRNA(Ile)-lysidine synthetase</fullName>
    </alternativeName>
</protein>
<dbReference type="PANTHER" id="PTHR43033:SF1">
    <property type="entry name" value="TRNA(ILE)-LYSIDINE SYNTHASE-RELATED"/>
    <property type="match status" value="1"/>
</dbReference>
<dbReference type="InterPro" id="IPR014729">
    <property type="entry name" value="Rossmann-like_a/b/a_fold"/>
</dbReference>
<evidence type="ECO:0000256" key="1">
    <source>
        <dbReference type="ARBA" id="ARBA00022598"/>
    </source>
</evidence>
<name>A0A3D8INS9_9HELI</name>
<dbReference type="Gene3D" id="3.40.50.620">
    <property type="entry name" value="HUPs"/>
    <property type="match status" value="1"/>
</dbReference>
<keyword evidence="6" id="KW-0963">Cytoplasm</keyword>
<dbReference type="EC" id="6.3.4.19" evidence="6"/>
<feature type="binding site" evidence="6">
    <location>
        <begin position="19"/>
        <end position="24"/>
    </location>
    <ligand>
        <name>ATP</name>
        <dbReference type="ChEBI" id="CHEBI:30616"/>
    </ligand>
</feature>
<accession>A0A3D8INS9</accession>
<evidence type="ECO:0000256" key="3">
    <source>
        <dbReference type="ARBA" id="ARBA00022741"/>
    </source>
</evidence>
<keyword evidence="2 6" id="KW-0819">tRNA processing</keyword>
<sequence>MQLLYLEEMRAGKNLLAFSGGVDSSALFFLLLEADIAFDMAIVDYGVRPESKDEIAYAKALSVQYHKRLFVHTAPKIATNFEHTARNVRYDFFAKVCREYHYNNVLMAHQLDDRLEWFLMQLCKGSGILGLNGLQGISQRRKFCILRPLIETTRKDLYVYLHTHRHTYFEDSSNANTHFMRNFFRHNVARTLIAEFASGVARTFRILEQESEGIVAQPYEVLANLFVVKRLAMPHNEALYECYGVDLALKKLGYVMSAKQRQEIIRSHFSCHIAQNYVIDSNTDYVFIAKRDSVATIPKCYKEQYRLARIPAKIRPILFQNGIIDSQLQAFVQNLDIAKDK</sequence>
<dbReference type="GO" id="GO:0032267">
    <property type="term" value="F:tRNA(Ile)-lysidine synthase activity"/>
    <property type="evidence" value="ECO:0007669"/>
    <property type="project" value="UniProtKB-EC"/>
</dbReference>
<dbReference type="GO" id="GO:0006400">
    <property type="term" value="P:tRNA modification"/>
    <property type="evidence" value="ECO:0007669"/>
    <property type="project" value="UniProtKB-UniRule"/>
</dbReference>
<evidence type="ECO:0000313" key="8">
    <source>
        <dbReference type="EMBL" id="RDU66908.1"/>
    </source>
</evidence>
<comment type="domain">
    <text evidence="6">The N-terminal region contains the highly conserved SGGXDS motif, predicted to be a P-loop motif involved in ATP binding.</text>
</comment>
<dbReference type="PANTHER" id="PTHR43033">
    <property type="entry name" value="TRNA(ILE)-LYSIDINE SYNTHASE-RELATED"/>
    <property type="match status" value="1"/>
</dbReference>
<evidence type="ECO:0000256" key="2">
    <source>
        <dbReference type="ARBA" id="ARBA00022694"/>
    </source>
</evidence>
<keyword evidence="1 6" id="KW-0436">Ligase</keyword>
<dbReference type="CDD" id="cd01992">
    <property type="entry name" value="TilS_N"/>
    <property type="match status" value="1"/>
</dbReference>
<evidence type="ECO:0000313" key="9">
    <source>
        <dbReference type="Proteomes" id="UP000256514"/>
    </source>
</evidence>
<dbReference type="SUPFAM" id="SSF52402">
    <property type="entry name" value="Adenine nucleotide alpha hydrolases-like"/>
    <property type="match status" value="1"/>
</dbReference>
<evidence type="ECO:0000259" key="7">
    <source>
        <dbReference type="Pfam" id="PF01171"/>
    </source>
</evidence>
<dbReference type="RefSeq" id="WP_115571222.1">
    <property type="nucleotide sequence ID" value="NZ_NXLT01000004.1"/>
</dbReference>
<gene>
    <name evidence="6 8" type="primary">tilS</name>
    <name evidence="8" type="ORF">CQA54_06005</name>
</gene>
<organism evidence="8 9">
    <name type="scientific">Helicobacter equorum</name>
    <dbReference type="NCBI Taxonomy" id="361872"/>
    <lineage>
        <taxon>Bacteria</taxon>
        <taxon>Pseudomonadati</taxon>
        <taxon>Campylobacterota</taxon>
        <taxon>Epsilonproteobacteria</taxon>
        <taxon>Campylobacterales</taxon>
        <taxon>Helicobacteraceae</taxon>
        <taxon>Helicobacter</taxon>
    </lineage>
</organism>
<dbReference type="InterPro" id="IPR012094">
    <property type="entry name" value="tRNA_Ile_lys_synt"/>
</dbReference>
<comment type="caution">
    <text evidence="8">The sequence shown here is derived from an EMBL/GenBank/DDBJ whole genome shotgun (WGS) entry which is preliminary data.</text>
</comment>
<evidence type="ECO:0000256" key="5">
    <source>
        <dbReference type="ARBA" id="ARBA00048539"/>
    </source>
</evidence>
<dbReference type="InterPro" id="IPR011063">
    <property type="entry name" value="TilS/TtcA_N"/>
</dbReference>
<dbReference type="HAMAP" id="MF_01161">
    <property type="entry name" value="tRNA_Ile_lys_synt"/>
    <property type="match status" value="1"/>
</dbReference>
<dbReference type="InterPro" id="IPR012795">
    <property type="entry name" value="tRNA_Ile_lys_synt_N"/>
</dbReference>
<dbReference type="Pfam" id="PF01171">
    <property type="entry name" value="ATP_bind_3"/>
    <property type="match status" value="1"/>
</dbReference>
<evidence type="ECO:0000256" key="4">
    <source>
        <dbReference type="ARBA" id="ARBA00022840"/>
    </source>
</evidence>
<dbReference type="GO" id="GO:0005737">
    <property type="term" value="C:cytoplasm"/>
    <property type="evidence" value="ECO:0007669"/>
    <property type="project" value="UniProtKB-SubCell"/>
</dbReference>
<keyword evidence="9" id="KW-1185">Reference proteome</keyword>
<comment type="function">
    <text evidence="6">Ligates lysine onto the cytidine present at position 34 of the AUA codon-specific tRNA(Ile) that contains the anticodon CAU, in an ATP-dependent manner. Cytidine is converted to lysidine, thus changing the amino acid specificity of the tRNA from methionine to isoleucine.</text>
</comment>
<dbReference type="AlphaFoldDB" id="A0A3D8INS9"/>
<feature type="domain" description="tRNA(Ile)-lysidine/2-thiocytidine synthase N-terminal" evidence="7">
    <location>
        <begin position="14"/>
        <end position="187"/>
    </location>
</feature>
<comment type="catalytic activity">
    <reaction evidence="5 6">
        <text>cytidine(34) in tRNA(Ile2) + L-lysine + ATP = lysidine(34) in tRNA(Ile2) + AMP + diphosphate + H(+)</text>
        <dbReference type="Rhea" id="RHEA:43744"/>
        <dbReference type="Rhea" id="RHEA-COMP:10625"/>
        <dbReference type="Rhea" id="RHEA-COMP:10670"/>
        <dbReference type="ChEBI" id="CHEBI:15378"/>
        <dbReference type="ChEBI" id="CHEBI:30616"/>
        <dbReference type="ChEBI" id="CHEBI:32551"/>
        <dbReference type="ChEBI" id="CHEBI:33019"/>
        <dbReference type="ChEBI" id="CHEBI:82748"/>
        <dbReference type="ChEBI" id="CHEBI:83665"/>
        <dbReference type="ChEBI" id="CHEBI:456215"/>
        <dbReference type="EC" id="6.3.4.19"/>
    </reaction>
</comment>
<reference evidence="8 9" key="1">
    <citation type="submission" date="2018-04" db="EMBL/GenBank/DDBJ databases">
        <title>Novel Campyloabacter and Helicobacter Species and Strains.</title>
        <authorList>
            <person name="Mannion A.J."/>
            <person name="Shen Z."/>
            <person name="Fox J.G."/>
        </authorList>
    </citation>
    <scope>NUCLEOTIDE SEQUENCE [LARGE SCALE GENOMIC DNA]</scope>
    <source>
        <strain evidence="8 9">MIT 12-6600</strain>
    </source>
</reference>
<comment type="similarity">
    <text evidence="6">Belongs to the tRNA(Ile)-lysidine synthase family.</text>
</comment>
<evidence type="ECO:0000256" key="6">
    <source>
        <dbReference type="HAMAP-Rule" id="MF_01161"/>
    </source>
</evidence>
<keyword evidence="4 6" id="KW-0067">ATP-binding</keyword>
<dbReference type="EMBL" id="NXLT01000004">
    <property type="protein sequence ID" value="RDU66908.1"/>
    <property type="molecule type" value="Genomic_DNA"/>
</dbReference>
<keyword evidence="3 6" id="KW-0547">Nucleotide-binding</keyword>
<proteinExistence type="inferred from homology"/>
<dbReference type="NCBIfam" id="TIGR02432">
    <property type="entry name" value="lysidine_TilS_N"/>
    <property type="match status" value="1"/>
</dbReference>
<dbReference type="GO" id="GO:0005524">
    <property type="term" value="F:ATP binding"/>
    <property type="evidence" value="ECO:0007669"/>
    <property type="project" value="UniProtKB-UniRule"/>
</dbReference>
<comment type="subcellular location">
    <subcellularLocation>
        <location evidence="6">Cytoplasm</location>
    </subcellularLocation>
</comment>
<dbReference type="OrthoDB" id="5289653at2"/>